<dbReference type="InterPro" id="IPR001841">
    <property type="entry name" value="Znf_RING"/>
</dbReference>
<feature type="compositionally biased region" description="Basic and acidic residues" evidence="4">
    <location>
        <begin position="553"/>
        <end position="577"/>
    </location>
</feature>
<accession>A0A9P1GDT0</accession>
<dbReference type="SUPFAM" id="SSF47473">
    <property type="entry name" value="EF-hand"/>
    <property type="match status" value="1"/>
</dbReference>
<dbReference type="GO" id="GO:0008270">
    <property type="term" value="F:zinc ion binding"/>
    <property type="evidence" value="ECO:0007669"/>
    <property type="project" value="UniProtKB-KW"/>
</dbReference>
<feature type="coiled-coil region" evidence="3">
    <location>
        <begin position="2532"/>
        <end position="2566"/>
    </location>
</feature>
<dbReference type="EMBL" id="CAMXCT030004768">
    <property type="protein sequence ID" value="CAL4797613.1"/>
    <property type="molecule type" value="Genomic_DNA"/>
</dbReference>
<keyword evidence="2" id="KW-0479">Metal-binding</keyword>
<proteinExistence type="predicted"/>
<feature type="coiled-coil region" evidence="3">
    <location>
        <begin position="2320"/>
        <end position="2504"/>
    </location>
</feature>
<evidence type="ECO:0000259" key="6">
    <source>
        <dbReference type="PROSITE" id="PS50222"/>
    </source>
</evidence>
<reference evidence="7" key="1">
    <citation type="submission" date="2022-10" db="EMBL/GenBank/DDBJ databases">
        <authorList>
            <person name="Chen Y."/>
            <person name="Dougan E. K."/>
            <person name="Chan C."/>
            <person name="Rhodes N."/>
            <person name="Thang M."/>
        </authorList>
    </citation>
    <scope>NUCLEOTIDE SEQUENCE</scope>
</reference>
<dbReference type="PROSITE" id="PS50089">
    <property type="entry name" value="ZF_RING_2"/>
    <property type="match status" value="1"/>
</dbReference>
<evidence type="ECO:0000256" key="1">
    <source>
        <dbReference type="ARBA" id="ARBA00022837"/>
    </source>
</evidence>
<evidence type="ECO:0000259" key="5">
    <source>
        <dbReference type="PROSITE" id="PS50089"/>
    </source>
</evidence>
<sequence length="3007" mass="326344">MATCEVCGDGFADDAEKHLCSPSRDSCSHVCHADCLQQYRLKQGCPMHDCPFCLQNEDSQEEADDAALQEMEIEAAMEAEAVAEGVKRKTREEAASPVRAGGGPAGKKLATNASPPAGQRSPVPPTQRSPSPESPPFTQGGSEAARLSIPSFGIDIYDDLSRTSKASTTVKDPMHDAMSEYLACRDEAQSLSLLHTKSTYQGLGSPEASYQTVLNAALKDPRDHHAVASDFAFRTREVLPVPFEVSLRTIARKEGCEPETFMARGFDCSLMRSTDVAPHARMPPSRVFVLLSKNMPELASFRMRLPQQYAMTSGRETRHSGLHYGNKEKMCTWLNCEDDKTVTGDGATALTHYTFVHQVYGQVSLCEYVLQPVTSDPDQQSQSSKEFLIDFFGWMGRVASNQDKDHYFDKFALPVLRKALQGPSALALDRIIDEFAIEMTIFDLGHALHIWRRQMCLWFAFYRSKQVQALVGPKAVPDVKPPGLADLDAKVKLQRVILSNPRCAGPTSTAHIRSVLKYHFQKEKEEKPAKFVLAAVKDLLKVGILQEVDKKEVEEQAPKLKDKKSAKSKEATLKSEPRGPPGGHAVLYYQTCADAKWHHDNGFYLRDSADADASMRDVGPSLFPGTFHMRRRSKFSPKRADLTGITNIAFMMMDASYFGRLQILHMADMLDGEVNTQACPSGFSSTMTIKCNGGYAELQSHTCVPLPCPTGTVSGEFDGSYNISETTADYAHNQSFTEQCAWANPGYTGSFQATCKFGNITGDYSTCIGNPCPAGTNMDVTVGWVTANQQHPTQAEVVHGTTWNVLCSSINGEFSGNVEMRCSGTNFRADTSQCTQIEVGCLPTGLGQEITVVNETATLLPSAGVTSGAAFARDCGDLTNGNYVGTVSATCGTLGSYTGIEISCVPRSCVSGIEVTVAKGALSGLVTTSAAMSHLSVETTSCEAADQAMRGELRLVCQFGNIVPDTSSCQLVCLPSRPGQVILGNKVITISTPEEVADTRGFFTECNSLYTGFSGTAQITCNGGALVGDVTNCAGLPCETGNVASVTLYDVTQSVAITQDLLHGASESAQCNVVNPDYSGSYKLNCFADVVTADVSTCVCQAQGCSDAPCGNAQTFFVELSGIQETRAVGQQLSSLESATLTCASVVPGHDGDMTVTCNGGVLVPDVSQCTPKLGMEGLEPECAIGRLNLALEGKPESIAIILICLAGDRVLAGIPHKAWHRRAANRLLPAGTLEKPLSLEVAACSLESRHEALPGGKCKIWVGFLAKSWFSSLDFDSDEAAILQFVLLDSEEVCAPFGEALQAIAGDKFNVAFVGNSDPEPAARLNALESQVAHIRSGLDALLAAQGVRPTVLGEESGFQTAEEVEVQRPSRLATPPGLGALPKAPPRAKDSGTALPGLDPGTVAAALQSGVPMSHLQAMSTLVQGKPGRMGDVPRRSPPVPEKAIDPLDDDAVAVEDIDGEPLDPAMDPVAKALVQLTHIVSSMNKQKGKKETLEESLDALGGQSSGSADQPTVTGKKHVKAIEALKQALRKEPQVIYNSIEKLMAEDYGLMGHLPNASLPNMTARGWAEHRPRIQGFPRTVRWVWGVCGILDCLRNSNPEEARARACLMLAQAEQESIDKGNFLLAQEMSLEPPPPYASFTAHVIPDPMEVQFTRIMDGRWIDAFTAKLRDADEYIERRDKWLRQLPAALLVACLHCVPCRVLPRQADCASSTSSSSDATRGSPLDGFDLASNSVASAQTAVNFEGAEPQDGSPPAAHFGPEVSSATDGGLYSRRCAESHFNVPGSGASTLRANSIWETAAKQESFEDTLAKLSSFAEKSLQNHGQYKKNQLMEKLDWCERTFVAACRYAGLLIAWMMSLLDSVYRVQAGRSQKDIIKLPQCLVDELYIASALLPLAVTDIRASFCEALYAVDASDWGEAVVKADLRSKLERMLRGSFWACPQLLGHAIAQYGYHLYDKLAQCDFDSLACVLTPYFALPPYGTTNLLWLLLTKYFVDGSACALAPSFALAIMWDITARMHRQHTCRGGRACVTAHAVRLTDSLFAIAVVGGASLEVTAPKDLQHNEVFMAEYCANVSSGYAGVSRPFTSDPDRPGTPRTGAPRSSQNLNNNIFFSLTSPKDLRFRTMAAWGKGKGKSKGGGAVVQPRAVLPRPQPAGRAPGTAQPAAVGAVPGSGASNATPPPITVSGCQNVTIANIIKGSYTASGSNHNKPIYQKEGSFGTVAVLIYYWDERDGPNFHGWWFGPKVGGDQVWAYSANKASQLPPTTGWKVPWDGAVDPSVQLTHGGGPATIPIRAGAAGALGPRAGLRPGVRAVNSKQLEEVKRREEESKKRVEELKAKREAEESARKEHAAALAVRKAIQKVRTANPDNYDELRAQLEETQAKNLEAMGTQADKVSEEATKALEQAQKRIDDLHAKKLEEEQKKLEQEKLKKEMEEKVAEFVKTSKEEATKMLEKVKETEELVVKLQSDGNTSEFLEALEKAEKQLEETREGTKSTRLKIMEKQKDVADAESFRKVKREVMELSTKLATAFRAMERLGQSLQQAKQRQELKATALEKLEERKKEFSSFDKDKDGKLNLKELKAYCKSKGLDLAQEILDRIMSSLGAITVDKFRAMHQKLFIAHWEAIARKKAEEEQERLRKIEEEKQACRAILGSIAELLQSCEATASAAENRAKPLIKDDTEKGSDEINAEADEVLKSVEEAETTLQSSTGKFSEAKEALAALEAPGQMSSDLQKLEKRESRTKGQLAKITAAVKVAREKAKRKAYAEFDQKRTECATAIRAQMTSKEKSADDFFEELNGGEALDREKFLNFLKDLPGLECFDGQMEKLFDNLATEGSISKAGFKDLVRVFYKCVKATVMSSEISIKSKTIRRLEVGEVLEALATPCQEEATRVMRVQCVATQDELTGWVTVAGNQGTTFLEPGGNFYTCVKETVLSDTLELQDSKTLRRIAKGEVIEVLEFPKKDATADVRRIKGKAKLDGAVGWISLASNQGTVFLESC</sequence>
<evidence type="ECO:0000313" key="9">
    <source>
        <dbReference type="EMBL" id="CAL4797613.1"/>
    </source>
</evidence>
<feature type="compositionally biased region" description="Basic and acidic residues" evidence="4">
    <location>
        <begin position="85"/>
        <end position="94"/>
    </location>
</feature>
<protein>
    <submittedName>
        <fullName evidence="9">Structural maintenance of chromosomes protein 3</fullName>
    </submittedName>
</protein>
<reference evidence="8" key="2">
    <citation type="submission" date="2024-04" db="EMBL/GenBank/DDBJ databases">
        <authorList>
            <person name="Chen Y."/>
            <person name="Shah S."/>
            <person name="Dougan E. K."/>
            <person name="Thang M."/>
            <person name="Chan C."/>
        </authorList>
    </citation>
    <scope>NUCLEOTIDE SEQUENCE [LARGE SCALE GENOMIC DNA]</scope>
</reference>
<dbReference type="Proteomes" id="UP001152797">
    <property type="component" value="Unassembled WGS sequence"/>
</dbReference>
<feature type="region of interest" description="Disordered" evidence="4">
    <location>
        <begin position="80"/>
        <end position="143"/>
    </location>
</feature>
<dbReference type="CDD" id="cd00051">
    <property type="entry name" value="EFh"/>
    <property type="match status" value="1"/>
</dbReference>
<dbReference type="GO" id="GO:0005509">
    <property type="term" value="F:calcium ion binding"/>
    <property type="evidence" value="ECO:0007669"/>
    <property type="project" value="InterPro"/>
</dbReference>
<feature type="compositionally biased region" description="Low complexity" evidence="4">
    <location>
        <begin position="1373"/>
        <end position="1384"/>
    </location>
</feature>
<feature type="compositionally biased region" description="Pro residues" evidence="4">
    <location>
        <begin position="122"/>
        <end position="135"/>
    </location>
</feature>
<feature type="region of interest" description="Disordered" evidence="4">
    <location>
        <begin position="553"/>
        <end position="582"/>
    </location>
</feature>
<dbReference type="EMBL" id="CAMXCT020004768">
    <property type="protein sequence ID" value="CAL1163676.1"/>
    <property type="molecule type" value="Genomic_DNA"/>
</dbReference>
<feature type="region of interest" description="Disordered" evidence="4">
    <location>
        <begin position="1363"/>
        <end position="1403"/>
    </location>
</feature>
<feature type="region of interest" description="Disordered" evidence="4">
    <location>
        <begin position="1427"/>
        <end position="1448"/>
    </location>
</feature>
<feature type="coiled-coil region" evidence="3">
    <location>
        <begin position="2630"/>
        <end position="2657"/>
    </location>
</feature>
<feature type="domain" description="EF-hand" evidence="6">
    <location>
        <begin position="2561"/>
        <end position="2596"/>
    </location>
</feature>
<evidence type="ECO:0000256" key="2">
    <source>
        <dbReference type="PROSITE-ProRule" id="PRU00175"/>
    </source>
</evidence>
<keyword evidence="1" id="KW-0106">Calcium</keyword>
<comment type="caution">
    <text evidence="7">The sequence shown here is derived from an EMBL/GenBank/DDBJ whole genome shotgun (WGS) entry which is preliminary data.</text>
</comment>
<feature type="region of interest" description="Disordered" evidence="4">
    <location>
        <begin position="2155"/>
        <end position="2185"/>
    </location>
</feature>
<keyword evidence="3" id="KW-0175">Coiled coil</keyword>
<dbReference type="InterPro" id="IPR018247">
    <property type="entry name" value="EF_Hand_1_Ca_BS"/>
</dbReference>
<feature type="domain" description="RING-type" evidence="5">
    <location>
        <begin position="4"/>
        <end position="53"/>
    </location>
</feature>
<organism evidence="7">
    <name type="scientific">Cladocopium goreaui</name>
    <dbReference type="NCBI Taxonomy" id="2562237"/>
    <lineage>
        <taxon>Eukaryota</taxon>
        <taxon>Sar</taxon>
        <taxon>Alveolata</taxon>
        <taxon>Dinophyceae</taxon>
        <taxon>Suessiales</taxon>
        <taxon>Symbiodiniaceae</taxon>
        <taxon>Cladocopium</taxon>
    </lineage>
</organism>
<dbReference type="Gene3D" id="1.10.238.10">
    <property type="entry name" value="EF-hand"/>
    <property type="match status" value="1"/>
</dbReference>
<feature type="compositionally biased region" description="Low complexity" evidence="4">
    <location>
        <begin position="2162"/>
        <end position="2182"/>
    </location>
</feature>
<evidence type="ECO:0000313" key="7">
    <source>
        <dbReference type="EMBL" id="CAI4010301.1"/>
    </source>
</evidence>
<evidence type="ECO:0000256" key="4">
    <source>
        <dbReference type="SAM" id="MobiDB-lite"/>
    </source>
</evidence>
<gene>
    <name evidence="7" type="ORF">C1SCF055_LOCUS35579</name>
</gene>
<evidence type="ECO:0000313" key="8">
    <source>
        <dbReference type="EMBL" id="CAL1163676.1"/>
    </source>
</evidence>
<dbReference type="PROSITE" id="PS00018">
    <property type="entry name" value="EF_HAND_1"/>
    <property type="match status" value="1"/>
</dbReference>
<dbReference type="EMBL" id="CAMXCT010004768">
    <property type="protein sequence ID" value="CAI4010301.1"/>
    <property type="molecule type" value="Genomic_DNA"/>
</dbReference>
<evidence type="ECO:0000313" key="10">
    <source>
        <dbReference type="Proteomes" id="UP001152797"/>
    </source>
</evidence>
<dbReference type="OrthoDB" id="10628596at2759"/>
<keyword evidence="2" id="KW-0863">Zinc-finger</keyword>
<dbReference type="PROSITE" id="PS50222">
    <property type="entry name" value="EF_HAND_2"/>
    <property type="match status" value="1"/>
</dbReference>
<keyword evidence="10" id="KW-1185">Reference proteome</keyword>
<name>A0A9P1GDT0_9DINO</name>
<dbReference type="InterPro" id="IPR011992">
    <property type="entry name" value="EF-hand-dom_pair"/>
</dbReference>
<dbReference type="InterPro" id="IPR002048">
    <property type="entry name" value="EF_hand_dom"/>
</dbReference>
<feature type="region of interest" description="Disordered" evidence="4">
    <location>
        <begin position="2087"/>
        <end position="2112"/>
    </location>
</feature>
<evidence type="ECO:0000256" key="3">
    <source>
        <dbReference type="SAM" id="Coils"/>
    </source>
</evidence>
<feature type="region of interest" description="Disordered" evidence="4">
    <location>
        <begin position="1487"/>
        <end position="1517"/>
    </location>
</feature>
<keyword evidence="2" id="KW-0862">Zinc</keyword>